<dbReference type="GO" id="GO:0004506">
    <property type="term" value="F:squalene monooxygenase activity"/>
    <property type="evidence" value="ECO:0007669"/>
    <property type="project" value="UniProtKB-UniRule"/>
</dbReference>
<organism evidence="2 3">
    <name type="scientific">Gossypium raimondii</name>
    <name type="common">Peruvian cotton</name>
    <name type="synonym">Gossypium klotzschianum subsp. raimondii</name>
    <dbReference type="NCBI Taxonomy" id="29730"/>
    <lineage>
        <taxon>Eukaryota</taxon>
        <taxon>Viridiplantae</taxon>
        <taxon>Streptophyta</taxon>
        <taxon>Embryophyta</taxon>
        <taxon>Tracheophyta</taxon>
        <taxon>Spermatophyta</taxon>
        <taxon>Magnoliopsida</taxon>
        <taxon>eudicotyledons</taxon>
        <taxon>Gunneridae</taxon>
        <taxon>Pentapetalae</taxon>
        <taxon>rosids</taxon>
        <taxon>malvids</taxon>
        <taxon>Malvales</taxon>
        <taxon>Malvaceae</taxon>
        <taxon>Malvoideae</taxon>
        <taxon>Gossypium</taxon>
    </lineage>
</organism>
<comment type="function">
    <text evidence="1">Catalyzes the stereospecific oxidation of squalene to (S)-2,3-epoxysqualene, and is considered to be a rate-limiting enzyme in steroid biosynthesis.</text>
</comment>
<gene>
    <name evidence="2" type="ORF">Gorai_004910</name>
</gene>
<proteinExistence type="inferred from homology"/>
<dbReference type="AlphaFoldDB" id="A0A7J8QKV1"/>
<keyword evidence="1" id="KW-0560">Oxidoreductase</keyword>
<comment type="catalytic activity">
    <reaction evidence="1">
        <text>squalene + reduced [NADPH--hemoprotein reductase] + O2 = (S)-2,3-epoxysqualene + oxidized [NADPH--hemoprotein reductase] + H2O + H(+)</text>
        <dbReference type="Rhea" id="RHEA:25282"/>
        <dbReference type="Rhea" id="RHEA-COMP:11964"/>
        <dbReference type="Rhea" id="RHEA-COMP:11965"/>
        <dbReference type="ChEBI" id="CHEBI:15377"/>
        <dbReference type="ChEBI" id="CHEBI:15378"/>
        <dbReference type="ChEBI" id="CHEBI:15379"/>
        <dbReference type="ChEBI" id="CHEBI:15440"/>
        <dbReference type="ChEBI" id="CHEBI:15441"/>
        <dbReference type="ChEBI" id="CHEBI:57618"/>
        <dbReference type="ChEBI" id="CHEBI:58210"/>
        <dbReference type="EC" id="1.14.14.17"/>
    </reaction>
</comment>
<dbReference type="GO" id="GO:0016126">
    <property type="term" value="P:sterol biosynthetic process"/>
    <property type="evidence" value="ECO:0007669"/>
    <property type="project" value="UniProtKB-UniRule"/>
</dbReference>
<dbReference type="InterPro" id="IPR040125">
    <property type="entry name" value="Squalene_monox"/>
</dbReference>
<sequence>GAALAYSLGKVPIFLLCPRVPIKDGRQVLVIERNLNAPNRIAGENLLPGGYLKLIELGLQDEIDAQRILGYILYKDGKNVLAENDMSISVPMTMFQLVVATDQKEYI</sequence>
<keyword evidence="1" id="KW-0285">Flavoprotein</keyword>
<dbReference type="EMBL" id="JABEZZ010000012">
    <property type="protein sequence ID" value="MBA0601742.1"/>
    <property type="molecule type" value="Genomic_DNA"/>
</dbReference>
<evidence type="ECO:0000313" key="2">
    <source>
        <dbReference type="EMBL" id="MBA0601742.1"/>
    </source>
</evidence>
<dbReference type="EC" id="1.14.14.17" evidence="1"/>
<accession>A0A7J8QKV1</accession>
<comment type="cofactor">
    <cofactor evidence="1">
        <name>FAD</name>
        <dbReference type="ChEBI" id="CHEBI:57692"/>
    </cofactor>
</comment>
<comment type="subcellular location">
    <subcellularLocation>
        <location evidence="1">Membrane</location>
        <topology evidence="1">Multi-pass membrane protein</topology>
    </subcellularLocation>
</comment>
<dbReference type="PANTHER" id="PTHR10835:SF8">
    <property type="entry name" value="SQUALENE MONOOXYGENASE"/>
    <property type="match status" value="1"/>
</dbReference>
<dbReference type="GO" id="GO:0016020">
    <property type="term" value="C:membrane"/>
    <property type="evidence" value="ECO:0007669"/>
    <property type="project" value="UniProtKB-SubCell"/>
</dbReference>
<evidence type="ECO:0000313" key="3">
    <source>
        <dbReference type="Proteomes" id="UP000593578"/>
    </source>
</evidence>
<comment type="caution">
    <text evidence="2">The sequence shown here is derived from an EMBL/GenBank/DDBJ whole genome shotgun (WGS) entry which is preliminary data.</text>
</comment>
<feature type="non-terminal residue" evidence="2">
    <location>
        <position position="1"/>
    </location>
</feature>
<dbReference type="UniPathway" id="UPA00767">
    <property type="reaction ID" value="UER00752"/>
</dbReference>
<reference evidence="2 3" key="1">
    <citation type="journal article" date="2019" name="Genome Biol. Evol.">
        <title>Insights into the evolution of the New World diploid cottons (Gossypium, subgenus Houzingenia) based on genome sequencing.</title>
        <authorList>
            <person name="Grover C.E."/>
            <person name="Arick M.A. 2nd"/>
            <person name="Thrash A."/>
            <person name="Conover J.L."/>
            <person name="Sanders W.S."/>
            <person name="Peterson D.G."/>
            <person name="Frelichowski J.E."/>
            <person name="Scheffler J.A."/>
            <person name="Scheffler B.E."/>
            <person name="Wendel J.F."/>
        </authorList>
    </citation>
    <scope>NUCLEOTIDE SEQUENCE [LARGE SCALE GENOMIC DNA]</scope>
    <source>
        <strain evidence="2">8</strain>
        <tissue evidence="2">Leaf</tissue>
    </source>
</reference>
<protein>
    <recommendedName>
        <fullName evidence="1">Squalene monooxygenase</fullName>
        <ecNumber evidence="1">1.14.14.17</ecNumber>
    </recommendedName>
</protein>
<dbReference type="GO" id="GO:0005783">
    <property type="term" value="C:endoplasmic reticulum"/>
    <property type="evidence" value="ECO:0007669"/>
    <property type="project" value="TreeGrafter"/>
</dbReference>
<comment type="similarity">
    <text evidence="1">Belongs to the squalene monooxygenase family.</text>
</comment>
<dbReference type="GO" id="GO:0050660">
    <property type="term" value="F:flavin adenine dinucleotide binding"/>
    <property type="evidence" value="ECO:0007669"/>
    <property type="project" value="UniProtKB-UniRule"/>
</dbReference>
<dbReference type="PANTHER" id="PTHR10835">
    <property type="entry name" value="SQUALENE MONOOXYGENASE"/>
    <property type="match status" value="1"/>
</dbReference>
<keyword evidence="1" id="KW-0274">FAD</keyword>
<evidence type="ECO:0000256" key="1">
    <source>
        <dbReference type="RuleBase" id="RU367121"/>
    </source>
</evidence>
<name>A0A7J8QKV1_GOSRA</name>
<dbReference type="Proteomes" id="UP000593578">
    <property type="component" value="Unassembled WGS sequence"/>
</dbReference>